<keyword evidence="10" id="KW-1185">Reference proteome</keyword>
<dbReference type="Gene3D" id="1.20.1720.10">
    <property type="entry name" value="Multidrug resistance protein D"/>
    <property type="match status" value="1"/>
</dbReference>
<feature type="transmembrane region" description="Helical" evidence="7">
    <location>
        <begin position="359"/>
        <end position="378"/>
    </location>
</feature>
<evidence type="ECO:0000256" key="7">
    <source>
        <dbReference type="SAM" id="Phobius"/>
    </source>
</evidence>
<accession>W6N567</accession>
<dbReference type="GO" id="GO:0022857">
    <property type="term" value="F:transmembrane transporter activity"/>
    <property type="evidence" value="ECO:0007669"/>
    <property type="project" value="InterPro"/>
</dbReference>
<feature type="transmembrane region" description="Helical" evidence="7">
    <location>
        <begin position="172"/>
        <end position="190"/>
    </location>
</feature>
<comment type="caution">
    <text evidence="9">The sequence shown here is derived from an EMBL/GenBank/DDBJ whole genome shotgun (WGS) entry which is preliminary data.</text>
</comment>
<feature type="transmembrane region" description="Helical" evidence="7">
    <location>
        <begin position="442"/>
        <end position="463"/>
    </location>
</feature>
<name>W6N567_CLOTY</name>
<evidence type="ECO:0000256" key="4">
    <source>
        <dbReference type="ARBA" id="ARBA00022692"/>
    </source>
</evidence>
<dbReference type="PRINTS" id="PR01036">
    <property type="entry name" value="TCRTETB"/>
</dbReference>
<evidence type="ECO:0000259" key="8">
    <source>
        <dbReference type="PROSITE" id="PS50850"/>
    </source>
</evidence>
<dbReference type="CDD" id="cd17321">
    <property type="entry name" value="MFS_MMR_MDR_like"/>
    <property type="match status" value="1"/>
</dbReference>
<dbReference type="NCBIfam" id="TIGR00711">
    <property type="entry name" value="efflux_EmrB"/>
    <property type="match status" value="1"/>
</dbReference>
<dbReference type="EMBL" id="CBXI010000023">
    <property type="protein sequence ID" value="CDL91391.1"/>
    <property type="molecule type" value="Genomic_DNA"/>
</dbReference>
<gene>
    <name evidence="9" type="ORF">CTDIVETGP_1461</name>
</gene>
<feature type="transmembrane region" description="Helical" evidence="7">
    <location>
        <begin position="271"/>
        <end position="294"/>
    </location>
</feature>
<comment type="subcellular location">
    <subcellularLocation>
        <location evidence="1">Cell membrane</location>
        <topology evidence="1">Multi-pass membrane protein</topology>
    </subcellularLocation>
</comment>
<protein>
    <recommendedName>
        <fullName evidence="8">Major facilitator superfamily (MFS) profile domain-containing protein</fullName>
    </recommendedName>
</protein>
<dbReference type="PANTHER" id="PTHR42718:SF46">
    <property type="entry name" value="BLR6921 PROTEIN"/>
    <property type="match status" value="1"/>
</dbReference>
<feature type="transmembrane region" description="Helical" evidence="7">
    <location>
        <begin position="145"/>
        <end position="166"/>
    </location>
</feature>
<proteinExistence type="predicted"/>
<evidence type="ECO:0000313" key="10">
    <source>
        <dbReference type="Proteomes" id="UP000019482"/>
    </source>
</evidence>
<keyword evidence="3" id="KW-1003">Cell membrane</keyword>
<evidence type="ECO:0000256" key="2">
    <source>
        <dbReference type="ARBA" id="ARBA00022448"/>
    </source>
</evidence>
<keyword evidence="5 7" id="KW-1133">Transmembrane helix</keyword>
<feature type="transmembrane region" description="Helical" evidence="7">
    <location>
        <begin position="12"/>
        <end position="30"/>
    </location>
</feature>
<dbReference type="GO" id="GO:0005886">
    <property type="term" value="C:plasma membrane"/>
    <property type="evidence" value="ECO:0007669"/>
    <property type="project" value="UniProtKB-SubCell"/>
</dbReference>
<dbReference type="PROSITE" id="PS50850">
    <property type="entry name" value="MFS"/>
    <property type="match status" value="1"/>
</dbReference>
<dbReference type="Gene3D" id="1.20.1250.20">
    <property type="entry name" value="MFS general substrate transporter like domains"/>
    <property type="match status" value="1"/>
</dbReference>
<dbReference type="GeneID" id="29420809"/>
<evidence type="ECO:0000256" key="1">
    <source>
        <dbReference type="ARBA" id="ARBA00004651"/>
    </source>
</evidence>
<dbReference type="InterPro" id="IPR004638">
    <property type="entry name" value="EmrB-like"/>
</dbReference>
<feature type="transmembrane region" description="Helical" evidence="7">
    <location>
        <begin position="116"/>
        <end position="133"/>
    </location>
</feature>
<feature type="domain" description="Major facilitator superfamily (MFS) profile" evidence="8">
    <location>
        <begin position="17"/>
        <end position="466"/>
    </location>
</feature>
<evidence type="ECO:0000256" key="3">
    <source>
        <dbReference type="ARBA" id="ARBA00022475"/>
    </source>
</evidence>
<dbReference type="PANTHER" id="PTHR42718">
    <property type="entry name" value="MAJOR FACILITATOR SUPERFAMILY MULTIDRUG TRANSPORTER MFSC"/>
    <property type="match status" value="1"/>
</dbReference>
<feature type="transmembrane region" description="Helical" evidence="7">
    <location>
        <begin position="399"/>
        <end position="422"/>
    </location>
</feature>
<sequence length="472" mass="50236">MTEKSIEKVARPNYCLVVVVLALTTLMAAIDTNIVNIALPTVARSLNASFASVQWIALSYLLAVTSLIVGIGRIGDVFGKKSIFIFGIIVFTAASLLCGISTSIYTLILFRALQGVGGAVLMALSFAILGDLVSKEKIVQSMGILTAMLPIGFALGPSVGGALIGVSGWRSIFFFNVPIGIIALILVLRFPKIPISEKVEKFDVPGLILLCAALSCYVLSVTFAEDKGLSKIVILCIALTIIFIIAFLSLEHRISYPLIRLSMFRDKVFSGSLAISVIMYTVITGAVLILPFYLQRGKLFSTSTSGLLMTIGPIGCTIFTPVSTKAAKHLGNYAVMIIGIIIFAIGSFFMSTLSGDTSILKFAATILVFNGSLAFFQTPNNASIISSAKPEQRGLASGLLNLSRTIGQTTGAALIGALFYFFTKTKSITTTSPANIVSGIQHTFLIAGGIVIIAFVISLFTLVPKIKEERRA</sequence>
<dbReference type="InterPro" id="IPR020846">
    <property type="entry name" value="MFS_dom"/>
</dbReference>
<feature type="transmembrane region" description="Helical" evidence="7">
    <location>
        <begin position="333"/>
        <end position="353"/>
    </location>
</feature>
<dbReference type="AlphaFoldDB" id="W6N567"/>
<dbReference type="InterPro" id="IPR036259">
    <property type="entry name" value="MFS_trans_sf"/>
</dbReference>
<keyword evidence="4 7" id="KW-0812">Transmembrane</keyword>
<feature type="transmembrane region" description="Helical" evidence="7">
    <location>
        <begin position="229"/>
        <end position="250"/>
    </location>
</feature>
<reference evidence="9 10" key="1">
    <citation type="journal article" date="2015" name="Genome Announc.">
        <title>Draft Genome Sequence of Clostridium tyrobutyricum Strain DIVETGP, Isolated from Cow's Milk for Grana Padano Production.</title>
        <authorList>
            <person name="Soggiu A."/>
            <person name="Piras C."/>
            <person name="Gaiarsa S."/>
            <person name="Sassera D."/>
            <person name="Roncada P."/>
            <person name="Bendixen E."/>
            <person name="Brasca M."/>
            <person name="Bonizzi L."/>
        </authorList>
    </citation>
    <scope>NUCLEOTIDE SEQUENCE [LARGE SCALE GENOMIC DNA]</scope>
    <source>
        <strain evidence="9 10">DIVETGP</strain>
    </source>
</reference>
<dbReference type="Proteomes" id="UP000019482">
    <property type="component" value="Unassembled WGS sequence"/>
</dbReference>
<dbReference type="Pfam" id="PF07690">
    <property type="entry name" value="MFS_1"/>
    <property type="match status" value="1"/>
</dbReference>
<dbReference type="RefSeq" id="WP_017751686.1">
    <property type="nucleotide sequence ID" value="NZ_CBXI010000023.1"/>
</dbReference>
<dbReference type="InterPro" id="IPR011701">
    <property type="entry name" value="MFS"/>
</dbReference>
<organism evidence="9 10">
    <name type="scientific">Clostridium tyrobutyricum DIVETGP</name>
    <dbReference type="NCBI Taxonomy" id="1408889"/>
    <lineage>
        <taxon>Bacteria</taxon>
        <taxon>Bacillati</taxon>
        <taxon>Bacillota</taxon>
        <taxon>Clostridia</taxon>
        <taxon>Eubacteriales</taxon>
        <taxon>Clostridiaceae</taxon>
        <taxon>Clostridium</taxon>
    </lineage>
</organism>
<feature type="transmembrane region" description="Helical" evidence="7">
    <location>
        <begin position="202"/>
        <end position="223"/>
    </location>
</feature>
<keyword evidence="2" id="KW-0813">Transport</keyword>
<keyword evidence="6 7" id="KW-0472">Membrane</keyword>
<dbReference type="OrthoDB" id="2321349at2"/>
<feature type="transmembrane region" description="Helical" evidence="7">
    <location>
        <begin position="83"/>
        <end position="110"/>
    </location>
</feature>
<evidence type="ECO:0000313" key="9">
    <source>
        <dbReference type="EMBL" id="CDL91391.1"/>
    </source>
</evidence>
<dbReference type="SUPFAM" id="SSF103473">
    <property type="entry name" value="MFS general substrate transporter"/>
    <property type="match status" value="1"/>
</dbReference>
<evidence type="ECO:0000256" key="6">
    <source>
        <dbReference type="ARBA" id="ARBA00023136"/>
    </source>
</evidence>
<feature type="transmembrane region" description="Helical" evidence="7">
    <location>
        <begin position="50"/>
        <end position="71"/>
    </location>
</feature>
<feature type="transmembrane region" description="Helical" evidence="7">
    <location>
        <begin position="300"/>
        <end position="321"/>
    </location>
</feature>
<evidence type="ECO:0000256" key="5">
    <source>
        <dbReference type="ARBA" id="ARBA00022989"/>
    </source>
</evidence>